<evidence type="ECO:0000259" key="13">
    <source>
        <dbReference type="Pfam" id="PF04413"/>
    </source>
</evidence>
<dbReference type="RefSeq" id="WP_182532677.1">
    <property type="nucleotide sequence ID" value="NZ_JACGXL010000007.1"/>
</dbReference>
<accession>A0A839F7C1</accession>
<keyword evidence="6 12" id="KW-0808">Transferase</keyword>
<keyword evidence="14" id="KW-0328">Glycosyltransferase</keyword>
<dbReference type="SUPFAM" id="SSF53756">
    <property type="entry name" value="UDP-Glycosyltransferase/glycogen phosphorylase"/>
    <property type="match status" value="1"/>
</dbReference>
<evidence type="ECO:0000313" key="14">
    <source>
        <dbReference type="EMBL" id="MBA8889639.1"/>
    </source>
</evidence>
<keyword evidence="12" id="KW-1003">Cell membrane</keyword>
<dbReference type="UniPathway" id="UPA00958"/>
<dbReference type="Pfam" id="PF04413">
    <property type="entry name" value="Glycos_transf_N"/>
    <property type="match status" value="1"/>
</dbReference>
<evidence type="ECO:0000256" key="9">
    <source>
        <dbReference type="ARBA" id="ARBA00049183"/>
    </source>
</evidence>
<keyword evidence="15" id="KW-1185">Reference proteome</keyword>
<evidence type="ECO:0000256" key="5">
    <source>
        <dbReference type="ARBA" id="ARBA00019077"/>
    </source>
</evidence>
<dbReference type="Gene3D" id="3.40.50.2000">
    <property type="entry name" value="Glycogen Phosphorylase B"/>
    <property type="match status" value="1"/>
</dbReference>
<dbReference type="InterPro" id="IPR038107">
    <property type="entry name" value="Glycos_transf_N_sf"/>
</dbReference>
<keyword evidence="7" id="KW-0735">Signal-anchor</keyword>
<evidence type="ECO:0000256" key="10">
    <source>
        <dbReference type="PIRSR" id="PIRSR639901-1"/>
    </source>
</evidence>
<feature type="active site" description="Proton acceptor" evidence="10">
    <location>
        <position position="61"/>
    </location>
</feature>
<dbReference type="NCBIfam" id="NF004388">
    <property type="entry name" value="PRK05749.1-4"/>
    <property type="match status" value="1"/>
</dbReference>
<dbReference type="FunFam" id="3.40.50.2000:FF:000032">
    <property type="entry name" value="3-deoxy-D-manno-octulosonic acid transferase"/>
    <property type="match status" value="1"/>
</dbReference>
<sequence length="432" mass="47784">MFQRFIYTLTLYLLTPFVVYRLAARGIKYHGYFARWRERFGFFADPGVRDSIWIHAVSLGEVNAAIPLIEALMRRYSDSQFVITTVTPTGSDRVLRLFGDRVFHVYLPYDLTTAVKRFLDRVRPRLAVIMETEIWPNLFMTCAERGISIVIANARLSEKSLRGYWPIQPLARRAIRCASFVAAQSASDYERLSRLGADASRLAIVGNLKFDLAVPTGVRERGAAFRVAAGGARPVWIAASTHEGEEMIVLKAHADVLRRFPDALLLLAPRHPERFKPVATACRAFGFRTATRSEDGGADPACQCFVVDSMGELIEFYAAADVAFVGGSLVPVGGHNLLEPAALARPVVVGPQTFNFAEVTEDLIAAGAVRRIADGEELGPAVVRLLARDVERRSMGEAAHAVMERERGAVDRTMAIVEDMFAKAARGRGQQR</sequence>
<dbReference type="EC" id="2.4.99.12" evidence="4 12"/>
<keyword evidence="7" id="KW-0812">Transmembrane</keyword>
<evidence type="ECO:0000256" key="6">
    <source>
        <dbReference type="ARBA" id="ARBA00022679"/>
    </source>
</evidence>
<evidence type="ECO:0000256" key="11">
    <source>
        <dbReference type="PIRSR" id="PIRSR639901-2"/>
    </source>
</evidence>
<organism evidence="14 15">
    <name type="scientific">Dokdonella fugitiva</name>
    <dbReference type="NCBI Taxonomy" id="328517"/>
    <lineage>
        <taxon>Bacteria</taxon>
        <taxon>Pseudomonadati</taxon>
        <taxon>Pseudomonadota</taxon>
        <taxon>Gammaproteobacteria</taxon>
        <taxon>Lysobacterales</taxon>
        <taxon>Rhodanobacteraceae</taxon>
        <taxon>Dokdonella</taxon>
    </lineage>
</organism>
<comment type="pathway">
    <text evidence="2 12">Bacterial outer membrane biogenesis; LPS core biosynthesis.</text>
</comment>
<feature type="site" description="Transition state stabilizer" evidence="11">
    <location>
        <position position="209"/>
    </location>
</feature>
<evidence type="ECO:0000256" key="7">
    <source>
        <dbReference type="ARBA" id="ARBA00022968"/>
    </source>
</evidence>
<evidence type="ECO:0000256" key="12">
    <source>
        <dbReference type="RuleBase" id="RU365103"/>
    </source>
</evidence>
<reference evidence="14 15" key="1">
    <citation type="submission" date="2020-07" db="EMBL/GenBank/DDBJ databases">
        <title>Genomic Encyclopedia of Type Strains, Phase IV (KMG-V): Genome sequencing to study the core and pangenomes of soil and plant-associated prokaryotes.</title>
        <authorList>
            <person name="Whitman W."/>
        </authorList>
    </citation>
    <scope>NUCLEOTIDE SEQUENCE [LARGE SCALE GENOMIC DNA]</scope>
    <source>
        <strain evidence="14 15">RH2WT43</strain>
    </source>
</reference>
<dbReference type="GO" id="GO:0043842">
    <property type="term" value="F:Kdo transferase activity"/>
    <property type="evidence" value="ECO:0007669"/>
    <property type="project" value="UniProtKB-EC"/>
</dbReference>
<dbReference type="EMBL" id="JACGXL010000007">
    <property type="protein sequence ID" value="MBA8889639.1"/>
    <property type="molecule type" value="Genomic_DNA"/>
</dbReference>
<keyword evidence="12" id="KW-0472">Membrane</keyword>
<dbReference type="FunFam" id="3.40.50.11720:FF:000001">
    <property type="entry name" value="3-deoxy-D-manno-octulosonic acid transferase"/>
    <property type="match status" value="1"/>
</dbReference>
<dbReference type="PANTHER" id="PTHR42755:SF1">
    <property type="entry name" value="3-DEOXY-D-MANNO-OCTULOSONIC ACID TRANSFERASE, MITOCHONDRIAL-RELATED"/>
    <property type="match status" value="1"/>
</dbReference>
<keyword evidence="12" id="KW-0448">Lipopolysaccharide biosynthesis</keyword>
<proteinExistence type="inferred from homology"/>
<evidence type="ECO:0000313" key="15">
    <source>
        <dbReference type="Proteomes" id="UP000550401"/>
    </source>
</evidence>
<name>A0A839F7C1_9GAMM</name>
<evidence type="ECO:0000256" key="3">
    <source>
        <dbReference type="ARBA" id="ARBA00006380"/>
    </source>
</evidence>
<comment type="similarity">
    <text evidence="3">Belongs to the glycosyltransferase group 1 family. Glycosyltransferase 30 subfamily.</text>
</comment>
<comment type="caution">
    <text evidence="14">The sequence shown here is derived from an EMBL/GenBank/DDBJ whole genome shotgun (WGS) entry which is preliminary data.</text>
</comment>
<evidence type="ECO:0000256" key="4">
    <source>
        <dbReference type="ARBA" id="ARBA00012621"/>
    </source>
</evidence>
<protein>
    <recommendedName>
        <fullName evidence="5 12">3-deoxy-D-manno-octulosonic acid transferase</fullName>
        <shortName evidence="12">Kdo transferase</shortName>
        <ecNumber evidence="4 12">2.4.99.12</ecNumber>
    </recommendedName>
    <alternativeName>
        <fullName evidence="8 12">Lipid IV(A) 3-deoxy-D-manno-octulosonic acid transferase</fullName>
    </alternativeName>
</protein>
<feature type="site" description="Transition state stabilizer" evidence="11">
    <location>
        <position position="131"/>
    </location>
</feature>
<comment type="catalytic activity">
    <reaction evidence="9 12">
        <text>lipid IVA (E. coli) + CMP-3-deoxy-beta-D-manno-octulosonate = alpha-Kdo-(2-&gt;6)-lipid IVA (E. coli) + CMP + H(+)</text>
        <dbReference type="Rhea" id="RHEA:28066"/>
        <dbReference type="ChEBI" id="CHEBI:15378"/>
        <dbReference type="ChEBI" id="CHEBI:58603"/>
        <dbReference type="ChEBI" id="CHEBI:60364"/>
        <dbReference type="ChEBI" id="CHEBI:60377"/>
        <dbReference type="ChEBI" id="CHEBI:85987"/>
        <dbReference type="EC" id="2.4.99.12"/>
    </reaction>
</comment>
<gene>
    <name evidence="14" type="ORF">FHW12_003885</name>
</gene>
<dbReference type="InterPro" id="IPR039901">
    <property type="entry name" value="Kdotransferase"/>
</dbReference>
<dbReference type="GO" id="GO:0009245">
    <property type="term" value="P:lipid A biosynthetic process"/>
    <property type="evidence" value="ECO:0007669"/>
    <property type="project" value="TreeGrafter"/>
</dbReference>
<dbReference type="Proteomes" id="UP000550401">
    <property type="component" value="Unassembled WGS sequence"/>
</dbReference>
<comment type="function">
    <text evidence="12">Involved in lipopolysaccharide (LPS) biosynthesis. Catalyzes the transfer of 3-deoxy-D-manno-octulosonate (Kdo) residue(s) from CMP-Kdo to lipid IV(A), the tetraacyldisaccharide-1,4'-bisphosphate precursor of lipid A.</text>
</comment>
<feature type="domain" description="3-deoxy-D-manno-octulosonic-acid transferase N-terminal" evidence="13">
    <location>
        <begin position="35"/>
        <end position="211"/>
    </location>
</feature>
<comment type="subcellular location">
    <subcellularLocation>
        <location evidence="1">Cell inner membrane</location>
        <topology evidence="1">Single-pass membrane protein</topology>
        <orientation evidence="1">Cytoplasmic side</orientation>
    </subcellularLocation>
    <subcellularLocation>
        <location evidence="12">Cell membrane</location>
    </subcellularLocation>
</comment>
<evidence type="ECO:0000256" key="8">
    <source>
        <dbReference type="ARBA" id="ARBA00031445"/>
    </source>
</evidence>
<dbReference type="AlphaFoldDB" id="A0A839F7C1"/>
<evidence type="ECO:0000256" key="1">
    <source>
        <dbReference type="ARBA" id="ARBA00004388"/>
    </source>
</evidence>
<dbReference type="PANTHER" id="PTHR42755">
    <property type="entry name" value="3-DEOXY-MANNO-OCTULOSONATE CYTIDYLYLTRANSFERASE"/>
    <property type="match status" value="1"/>
</dbReference>
<evidence type="ECO:0000256" key="2">
    <source>
        <dbReference type="ARBA" id="ARBA00004713"/>
    </source>
</evidence>
<dbReference type="InterPro" id="IPR007507">
    <property type="entry name" value="Glycos_transf_N"/>
</dbReference>
<dbReference type="Gene3D" id="3.40.50.11720">
    <property type="entry name" value="3-Deoxy-D-manno-octulosonic-acid transferase, N-terminal domain"/>
    <property type="match status" value="1"/>
</dbReference>
<dbReference type="GO" id="GO:0009244">
    <property type="term" value="P:lipopolysaccharide core region biosynthetic process"/>
    <property type="evidence" value="ECO:0007669"/>
    <property type="project" value="UniProtKB-UniRule"/>
</dbReference>
<dbReference type="GO" id="GO:0005886">
    <property type="term" value="C:plasma membrane"/>
    <property type="evidence" value="ECO:0007669"/>
    <property type="project" value="UniProtKB-SubCell"/>
</dbReference>